<dbReference type="PATRIC" id="fig|1121477.3.peg.366"/>
<organism evidence="1 2">
    <name type="scientific">Devosia limi DSM 17137</name>
    <dbReference type="NCBI Taxonomy" id="1121477"/>
    <lineage>
        <taxon>Bacteria</taxon>
        <taxon>Pseudomonadati</taxon>
        <taxon>Pseudomonadota</taxon>
        <taxon>Alphaproteobacteria</taxon>
        <taxon>Hyphomicrobiales</taxon>
        <taxon>Devosiaceae</taxon>
        <taxon>Devosia</taxon>
    </lineage>
</organism>
<gene>
    <name evidence="1" type="ORF">VW29_18035</name>
</gene>
<accession>A0A0F5L5S9</accession>
<evidence type="ECO:0000313" key="2">
    <source>
        <dbReference type="Proteomes" id="UP000033608"/>
    </source>
</evidence>
<protein>
    <submittedName>
        <fullName evidence="1">Uncharacterized protein</fullName>
    </submittedName>
</protein>
<dbReference type="Proteomes" id="UP000033608">
    <property type="component" value="Unassembled WGS sequence"/>
</dbReference>
<keyword evidence="2" id="KW-1185">Reference proteome</keyword>
<dbReference type="EMBL" id="LAJF01000134">
    <property type="protein sequence ID" value="KKB77708.1"/>
    <property type="molecule type" value="Genomic_DNA"/>
</dbReference>
<feature type="non-terminal residue" evidence="1">
    <location>
        <position position="77"/>
    </location>
</feature>
<dbReference type="AlphaFoldDB" id="A0A0F5L5S9"/>
<name>A0A0F5L5S9_9HYPH</name>
<evidence type="ECO:0000313" key="1">
    <source>
        <dbReference type="EMBL" id="KKB77708.1"/>
    </source>
</evidence>
<reference evidence="1 2" key="1">
    <citation type="submission" date="2015-03" db="EMBL/GenBank/DDBJ databases">
        <authorList>
            <person name="Hassan Y.I."/>
            <person name="Lepp D."/>
            <person name="Zhou T."/>
        </authorList>
    </citation>
    <scope>NUCLEOTIDE SEQUENCE [LARGE SCALE GENOMIC DNA]</scope>
    <source>
        <strain evidence="1 2">DSM 17137</strain>
    </source>
</reference>
<comment type="caution">
    <text evidence="1">The sequence shown here is derived from an EMBL/GenBank/DDBJ whole genome shotgun (WGS) entry which is preliminary data.</text>
</comment>
<proteinExistence type="predicted"/>
<sequence length="77" mass="8541">MRNITDVDDKINARAARDFPDLPPNAAIRRVTEKSARRCAAAVSDLGSLEPSDHQLATDVYLRRPERQPARVCIAPT</sequence>